<dbReference type="GO" id="GO:0141148">
    <property type="term" value="F:enoyl-[acyl-carrier-protein] reductase (NADPH) activity"/>
    <property type="evidence" value="ECO:0007669"/>
    <property type="project" value="UniProtKB-EC"/>
</dbReference>
<dbReference type="Pfam" id="PF13602">
    <property type="entry name" value="ADH_zinc_N_2"/>
    <property type="match status" value="1"/>
</dbReference>
<comment type="catalytic activity">
    <reaction evidence="25">
        <text>acetyl-CoA + n malonyl-CoA + 2n NADPH + 2n H(+) = a long-chain fatty acid + (n+1) CoA + n CO2 + 2n NADP(+).</text>
        <dbReference type="EC" id="2.3.1.85"/>
    </reaction>
</comment>
<evidence type="ECO:0000256" key="13">
    <source>
        <dbReference type="ARBA" id="ARBA00022990"/>
    </source>
</evidence>
<dbReference type="PROSITE" id="PS50075">
    <property type="entry name" value="CARRIER"/>
    <property type="match status" value="1"/>
</dbReference>
<dbReference type="SMART" id="SM00822">
    <property type="entry name" value="PKS_KR"/>
    <property type="match status" value="1"/>
</dbReference>
<sequence>MSNMKILGKESTVSSQSRLSRIYPENDGDDIVIAGMAGKFPNCHNIAEYEHCLYNKIDMVDDDERRWRHFNPEIPKRSGKIYNLDKFDATFFGVHFKQSHTMDPQTRILMETAYEAVIDAGINPKTLRGSRTGVYIGACISESEKTWFYEKVSSGGFGITGCSRAMMANRISYSLGLQGPSFLIDTACSSSMYALDCAFSAIRSGEIDAAIIGGSNLLLHPYVTLQFARLGVLAPHGYCRPFDKNASGYTRSEAINCLFLQRKRDAKRVYATVVYSKTNCDGFKPEGITYPSGKVQEQLLREFYSEIDVAPSDLGYLEAHSTGTVVGDPEECRAIDNVLCSQRNEPLLVGSVKSNVGHSESASGICSLVKACFAFETGKIAPNINFEEVKPEINALAEKRLIVVNEVMELQKPYIGINSFGFGGANAHAVLKAYHKSKPNNGLPDDDFPRLVTWAGRTEESVNTIFDELLKRPLDAEFIGLLHNIQKEDVPGMVFRGYGVFSKNGNEAAIAEVRDVQHYSGIKRPIVWVFSGMGSQWTKMGSALMIIPQFRKTIERCHAALLPMGLDLIDILTSDNPSVFENILHSFVGIAAIQIALVDVLHSLGLEPDYIIGHSVGELGCGYADGGFTPEQMILASYYRGKVSLDIEKIKGSMAAVGIGYKKIVGILPPTIEVACHNGSDSCTISGPSEDVSNFVAELKAKDIFAKEVPCSNIAYHSRYIAHMGPHLLKYLKEIIPEPKTRSSKWLSSSVPKSEWDQPGRNLCSAEYHTNNLLNSVLFEETFALLPKDALTIEIAPHGLLQAILKRSMPKGVHIPLTQRANKNNGLFFLTALGKLFSNGLTFPVENLYPQIEFPVSRGTPGISSLVRWDHSENWFVTTYENMKTKASGERMYTISLSSDDEEFIGGHVIDGKILIPATCYLQYVWETFCLMFHGPSYMDIPVEFDEVKFLRATHMVPNQNVNLTVMIHYGTGNFEITESGTLVVTGRITEVERPTIPKPVDIVPETDYPMMSTRDFYKELRLRGYHYNGAFKAVNEARGDGLFGKIEWKYNWVTFMDAMLQIQILGTDSRSLLLPTKIRKLRIYGVHHFDLMCKMDPDNRVFDVYVDSKNNRIVSGGIELIGVHASPVQRRRPPGIPVLEKYQFLPHFPSPVLAKSDAVRACVQIALENTPALKLRIVEVDTDGRDSLITDFLDSIEDLPQVTGDYMLLSKRTFPDLHTSVHVEDGKLSSLSNCYFVIIGGLGGLVNESTIKIAGKSLIENGFMVVRERTASNIDSLVIPDKFNLIAAIPLDNNEEVILLLQYRPKSVNIVEPVLIEVSESDDEFNWVTKVQQALSTKVPVVLYAINEKVNGLIGLVNCLRKEPEGSIVSCFFVDDENAPKFALSDSFYASQHALGLAVNVYRHGKWGSYRHLQLSLKEEPECRKDHIFGNVIHRGDLSSLRWFEGPLNPADAEIKITYSSINFRDIMLATGRLAVELYGADRLNQTCVLGFEYSGINTKTGKRIMSMVVKGGVASYVDKPSSLIWEVPPHWSMKEAATVPVVYITVYYAFFMSTDIRKGKSILIHAGTGGIGIAAIRTALAYNLEVFTTCSTPQKKKFLLDTFPQLQESHIGNSRDTSFEEMIQRETNGKGVDFVLNSLSEDKLLASIRCLGTCGHFLEIGKFDMANDSKLGMSCFLKELTFHAVLADRLLFASVEEIAHLKNIIDTDIANGIIQPLPATVFPAHEIEQAFRYMVGGKHIGKVLVQVREDPDEEYTLPVKVLKQVYFKPNLSYVIPGGLGGFGLELADWMATRGAKKIVLSSRNGLSKDYQSYRIALWKTYGCEIHVSTQDITTYEGCVNLLAEAEKLGPVGGIFNLAVVLRDAIFENQTKEMFMESFGPKARATKYLDELSRKMCPKLEHFVVFSSVSCGRGNAGQTNYGMANSVMERIVEKRVEAGYPGKAIQWGAVGEVGLVADMAEDKIDMEIGGTLQQRISSCLQELDTLLNAPDAIVSSMVVAEKRAARSGSESIIETVMNIMSIRDIKSISMGTTLSEMGMDSLMAVEIKQTLERDFDLVLSPQDLRSLTFQKLAEFEEARKREDAETVKMIFTSDSQNYGIELLLRNLGDESHCDKVTLPLETAANATRLQMPPCIIIPGLEGTAGMSWYKIASELNTRALLLQLHSFAEMTSVSEIAEAAFEHVKSVLKVNEPFYMIAYSFGSYVALRLTALLEKAGFRGKLMLIDGAPHFLTKLCLLHIGEDFSDLELYDFLFTRIITQIFPDTKKESIGVEFHQLLTLDQKMDKFLQYVENQDIYSKDYSKTIVQAMFRRIRMAAKCDLASLEKLNTPITLIRPAEVSLQDIDEDYCLQTLTNEKVIVKVIEGNHTTMLDNPLLTHYINDFDPSIDDDKNFEGYIRDTKSVRVV</sequence>
<dbReference type="SUPFAM" id="SSF53901">
    <property type="entry name" value="Thiolase-like"/>
    <property type="match status" value="1"/>
</dbReference>
<dbReference type="eggNOG" id="KOG1202">
    <property type="taxonomic scope" value="Eukaryota"/>
</dbReference>
<dbReference type="Pfam" id="PF16197">
    <property type="entry name" value="KAsynt_C_assoc"/>
    <property type="match status" value="1"/>
</dbReference>
<dbReference type="Pfam" id="PF00698">
    <property type="entry name" value="Acyl_transf_1"/>
    <property type="match status" value="1"/>
</dbReference>
<evidence type="ECO:0000256" key="42">
    <source>
        <dbReference type="ARBA" id="ARBA00048571"/>
    </source>
</evidence>
<dbReference type="SUPFAM" id="SSF50129">
    <property type="entry name" value="GroES-like"/>
    <property type="match status" value="1"/>
</dbReference>
<dbReference type="PROSITE" id="PS52019">
    <property type="entry name" value="PKS_MFAS_DH"/>
    <property type="match status" value="1"/>
</dbReference>
<comment type="catalytic activity">
    <reaction evidence="49">
        <text>(2E)-tetradecenoyl-[ACP] + NADPH + H(+) = tetradecanoyl-[ACP] + NADP(+)</text>
        <dbReference type="Rhea" id="RHEA:41896"/>
        <dbReference type="Rhea" id="RHEA-COMP:9647"/>
        <dbReference type="Rhea" id="RHEA-COMP:9648"/>
        <dbReference type="ChEBI" id="CHEBI:15378"/>
        <dbReference type="ChEBI" id="CHEBI:57783"/>
        <dbReference type="ChEBI" id="CHEBI:58349"/>
        <dbReference type="ChEBI" id="CHEBI:78475"/>
        <dbReference type="ChEBI" id="CHEBI:78477"/>
    </reaction>
    <physiologicalReaction direction="left-to-right" evidence="49">
        <dbReference type="Rhea" id="RHEA:41897"/>
    </physiologicalReaction>
</comment>
<dbReference type="InterPro" id="IPR018201">
    <property type="entry name" value="Ketoacyl_synth_AS"/>
</dbReference>
<dbReference type="SMART" id="SM00827">
    <property type="entry name" value="PKS_AT"/>
    <property type="match status" value="1"/>
</dbReference>
<reference evidence="62" key="2">
    <citation type="submission" date="2025-04" db="UniProtKB">
        <authorList>
            <consortium name="RefSeq"/>
        </authorList>
    </citation>
    <scope>IDENTIFICATION</scope>
    <source>
        <strain evidence="62">Aabys</strain>
    </source>
</reference>
<evidence type="ECO:0000256" key="52">
    <source>
        <dbReference type="ARBA" id="ARBA00049422"/>
    </source>
</evidence>
<evidence type="ECO:0000259" key="59">
    <source>
        <dbReference type="PROSITE" id="PS52019"/>
    </source>
</evidence>
<dbReference type="RefSeq" id="XP_005175784.1">
    <property type="nucleotide sequence ID" value="XM_005175727.3"/>
</dbReference>
<comment type="catalytic activity">
    <reaction evidence="47">
        <text>(2E)-octadecenoyl-[ACP] + NADPH + H(+) = octadecanoyl-[ACP] + NADP(+)</text>
        <dbReference type="Rhea" id="RHEA:41928"/>
        <dbReference type="Rhea" id="RHEA-COMP:9655"/>
        <dbReference type="Rhea" id="RHEA-COMP:9656"/>
        <dbReference type="ChEBI" id="CHEBI:15378"/>
        <dbReference type="ChEBI" id="CHEBI:57783"/>
        <dbReference type="ChEBI" id="CHEBI:58349"/>
        <dbReference type="ChEBI" id="CHEBI:78489"/>
        <dbReference type="ChEBI" id="CHEBI:78495"/>
    </reaction>
    <physiologicalReaction direction="left-to-right" evidence="47">
        <dbReference type="Rhea" id="RHEA:41929"/>
    </physiologicalReaction>
</comment>
<evidence type="ECO:0000256" key="6">
    <source>
        <dbReference type="ARBA" id="ARBA00013191"/>
    </source>
</evidence>
<comment type="catalytic activity">
    <reaction evidence="46">
        <text>3-oxotetradecanoyl-[ACP] + NADPH + H(+) = (3R)-hydroxytetradecanoyl-[ACP] + NADP(+)</text>
        <dbReference type="Rhea" id="RHEA:41888"/>
        <dbReference type="Rhea" id="RHEA-COMP:9645"/>
        <dbReference type="Rhea" id="RHEA-COMP:9646"/>
        <dbReference type="ChEBI" id="CHEBI:15378"/>
        <dbReference type="ChEBI" id="CHEBI:57783"/>
        <dbReference type="ChEBI" id="CHEBI:58349"/>
        <dbReference type="ChEBI" id="CHEBI:78473"/>
        <dbReference type="ChEBI" id="CHEBI:78474"/>
    </reaction>
    <physiologicalReaction direction="left-to-right" evidence="46">
        <dbReference type="Rhea" id="RHEA:41889"/>
    </physiologicalReaction>
</comment>
<keyword evidence="8" id="KW-0596">Phosphopantetheine</keyword>
<evidence type="ECO:0000256" key="31">
    <source>
        <dbReference type="ARBA" id="ARBA00047500"/>
    </source>
</evidence>
<evidence type="ECO:0000256" key="11">
    <source>
        <dbReference type="ARBA" id="ARBA00022799"/>
    </source>
</evidence>
<evidence type="ECO:0000256" key="1">
    <source>
        <dbReference type="ARBA" id="ARBA00005189"/>
    </source>
</evidence>
<comment type="catalytic activity">
    <reaction evidence="20">
        <text>(3R)-hydroxytetradecanoyl-[ACP] = (2E)-tetradecenoyl-[ACP] + H2O</text>
        <dbReference type="Rhea" id="RHEA:41892"/>
        <dbReference type="Rhea" id="RHEA-COMP:9646"/>
        <dbReference type="Rhea" id="RHEA-COMP:9647"/>
        <dbReference type="ChEBI" id="CHEBI:15377"/>
        <dbReference type="ChEBI" id="CHEBI:78474"/>
        <dbReference type="ChEBI" id="CHEBI:78475"/>
    </reaction>
    <physiologicalReaction direction="left-to-right" evidence="20">
        <dbReference type="Rhea" id="RHEA:41893"/>
    </physiologicalReaction>
</comment>
<dbReference type="InterPro" id="IPR057326">
    <property type="entry name" value="KR_dom"/>
</dbReference>
<comment type="catalytic activity">
    <reaction evidence="40">
        <text>(2E)-octenoyl-[ACP] + NADPH + H(+) = octanoyl-[ACP] + NADP(+)</text>
        <dbReference type="Rhea" id="RHEA:41848"/>
        <dbReference type="Rhea" id="RHEA-COMP:9635"/>
        <dbReference type="Rhea" id="RHEA-COMP:9636"/>
        <dbReference type="ChEBI" id="CHEBI:15378"/>
        <dbReference type="ChEBI" id="CHEBI:57783"/>
        <dbReference type="ChEBI" id="CHEBI:58349"/>
        <dbReference type="ChEBI" id="CHEBI:78462"/>
        <dbReference type="ChEBI" id="CHEBI:78463"/>
    </reaction>
    <physiologicalReaction direction="left-to-right" evidence="40">
        <dbReference type="Rhea" id="RHEA:41849"/>
    </physiologicalReaction>
</comment>
<dbReference type="Pfam" id="PF21149">
    <property type="entry name" value="FAS_pseudo-KR"/>
    <property type="match status" value="1"/>
</dbReference>
<evidence type="ECO:0000256" key="39">
    <source>
        <dbReference type="ARBA" id="ARBA00048289"/>
    </source>
</evidence>
<feature type="active site" description="Proton acceptor; for dehydratase activity" evidence="56">
    <location>
        <position position="908"/>
    </location>
</feature>
<dbReference type="Pfam" id="PF00109">
    <property type="entry name" value="ketoacyl-synt"/>
    <property type="match status" value="1"/>
</dbReference>
<dbReference type="Gene3D" id="3.40.50.1820">
    <property type="entry name" value="alpha/beta hydrolase"/>
    <property type="match status" value="1"/>
</dbReference>
<dbReference type="KEGG" id="mde:101893120"/>
<comment type="catalytic activity">
    <reaction evidence="31">
        <text>(2E)-butenoyl-[ACP] + NADPH + H(+) = butanoyl-[ACP] + NADP(+)</text>
        <dbReference type="Rhea" id="RHEA:41812"/>
        <dbReference type="Rhea" id="RHEA-COMP:9627"/>
        <dbReference type="Rhea" id="RHEA-COMP:9628"/>
        <dbReference type="ChEBI" id="CHEBI:15378"/>
        <dbReference type="ChEBI" id="CHEBI:57783"/>
        <dbReference type="ChEBI" id="CHEBI:58349"/>
        <dbReference type="ChEBI" id="CHEBI:78453"/>
        <dbReference type="ChEBI" id="CHEBI:78454"/>
    </reaction>
    <physiologicalReaction direction="left-to-right" evidence="31">
        <dbReference type="Rhea" id="RHEA:41813"/>
    </physiologicalReaction>
</comment>
<comment type="catalytic activity">
    <reaction evidence="30">
        <text>tetradecanoyl-[ACP] + malonyl-[ACP] + H(+) = 3-oxohexadecanoyl-[ACP] + holo-[ACP] + CO2</text>
        <dbReference type="Rhea" id="RHEA:41900"/>
        <dbReference type="Rhea" id="RHEA-COMP:9623"/>
        <dbReference type="Rhea" id="RHEA-COMP:9648"/>
        <dbReference type="Rhea" id="RHEA-COMP:9649"/>
        <dbReference type="Rhea" id="RHEA-COMP:9685"/>
        <dbReference type="ChEBI" id="CHEBI:15378"/>
        <dbReference type="ChEBI" id="CHEBI:16526"/>
        <dbReference type="ChEBI" id="CHEBI:64479"/>
        <dbReference type="ChEBI" id="CHEBI:78449"/>
        <dbReference type="ChEBI" id="CHEBI:78477"/>
        <dbReference type="ChEBI" id="CHEBI:78478"/>
    </reaction>
    <physiologicalReaction direction="left-to-right" evidence="30">
        <dbReference type="Rhea" id="RHEA:41901"/>
    </physiologicalReaction>
</comment>
<comment type="catalytic activity">
    <reaction evidence="42">
        <text>3-oxohexanoyl-[ACP] + NADPH + H(+) = (3R)-hydroxyhexanoyl-[ACP] + NADP(+)</text>
        <dbReference type="Rhea" id="RHEA:41824"/>
        <dbReference type="Rhea" id="RHEA-COMP:9629"/>
        <dbReference type="Rhea" id="RHEA-COMP:9630"/>
        <dbReference type="ChEBI" id="CHEBI:15378"/>
        <dbReference type="ChEBI" id="CHEBI:57783"/>
        <dbReference type="ChEBI" id="CHEBI:58349"/>
        <dbReference type="ChEBI" id="CHEBI:78456"/>
        <dbReference type="ChEBI" id="CHEBI:78457"/>
    </reaction>
    <physiologicalReaction direction="left-to-right" evidence="42">
        <dbReference type="Rhea" id="RHEA:41825"/>
    </physiologicalReaction>
</comment>
<evidence type="ECO:0000256" key="22">
    <source>
        <dbReference type="ARBA" id="ARBA00023401"/>
    </source>
</evidence>
<evidence type="ECO:0000256" key="27">
    <source>
        <dbReference type="ARBA" id="ARBA00047394"/>
    </source>
</evidence>
<comment type="catalytic activity">
    <reaction evidence="37">
        <text>hexadecanoyl-[ACP] + malonyl-[ACP] + H(+) = 3-oxooctadecanoyl-[ACP] + holo-[ACP] + CO2</text>
        <dbReference type="Rhea" id="RHEA:41916"/>
        <dbReference type="Rhea" id="RHEA-COMP:9623"/>
        <dbReference type="Rhea" id="RHEA-COMP:9652"/>
        <dbReference type="Rhea" id="RHEA-COMP:9653"/>
        <dbReference type="Rhea" id="RHEA-COMP:9685"/>
        <dbReference type="ChEBI" id="CHEBI:15378"/>
        <dbReference type="ChEBI" id="CHEBI:16526"/>
        <dbReference type="ChEBI" id="CHEBI:64479"/>
        <dbReference type="ChEBI" id="CHEBI:78449"/>
        <dbReference type="ChEBI" id="CHEBI:78483"/>
        <dbReference type="ChEBI" id="CHEBI:78487"/>
    </reaction>
    <physiologicalReaction direction="left-to-right" evidence="37">
        <dbReference type="Rhea" id="RHEA:41917"/>
    </physiologicalReaction>
</comment>
<comment type="function">
    <text evidence="24">Fatty acid synthetase is a multifunctional enzyme that catalyzes the de novo biosynthesis of long-chain saturated fatty acids starting from acetyl-CoA and malonyl-CoA in the presence of NADPH. This multifunctional protein contains 7 catalytic activities and a site for the binding of the prosthetic group 4'-phosphopantetheine of the acyl carrier protein ([ACP]) domain.</text>
</comment>
<dbReference type="Gene3D" id="3.30.70.3290">
    <property type="match status" value="1"/>
</dbReference>
<dbReference type="Pfam" id="PF00975">
    <property type="entry name" value="Thioesterase"/>
    <property type="match status" value="1"/>
</dbReference>
<dbReference type="GO" id="GO:0031177">
    <property type="term" value="F:phosphopantetheine binding"/>
    <property type="evidence" value="ECO:0007669"/>
    <property type="project" value="InterPro"/>
</dbReference>
<comment type="catalytic activity">
    <reaction evidence="43">
        <text>a 2,3-saturated acyl-[ACP] + NADP(+) = a (2E)-enoyl-[ACP] + NADPH + H(+)</text>
        <dbReference type="Rhea" id="RHEA:22564"/>
        <dbReference type="Rhea" id="RHEA-COMP:9925"/>
        <dbReference type="Rhea" id="RHEA-COMP:9926"/>
        <dbReference type="ChEBI" id="CHEBI:15378"/>
        <dbReference type="ChEBI" id="CHEBI:57783"/>
        <dbReference type="ChEBI" id="CHEBI:58349"/>
        <dbReference type="ChEBI" id="CHEBI:78784"/>
        <dbReference type="ChEBI" id="CHEBI:78785"/>
        <dbReference type="EC" id="1.3.1.39"/>
    </reaction>
    <physiologicalReaction direction="right-to-left" evidence="43">
        <dbReference type="Rhea" id="RHEA:22566"/>
    </physiologicalReaction>
</comment>
<evidence type="ECO:0000313" key="62">
    <source>
        <dbReference type="RefSeq" id="XP_005175784.1"/>
    </source>
</evidence>
<keyword evidence="10" id="KW-0808">Transferase</keyword>
<comment type="catalytic activity">
    <reaction evidence="55">
        <text>octanoyl-[ACP] + malonyl-[ACP] + H(+) = 3-oxodecanoyl-[ACP] + holo-[ACP] + CO2</text>
        <dbReference type="Rhea" id="RHEA:41852"/>
        <dbReference type="Rhea" id="RHEA-COMP:9623"/>
        <dbReference type="Rhea" id="RHEA-COMP:9636"/>
        <dbReference type="Rhea" id="RHEA-COMP:9637"/>
        <dbReference type="Rhea" id="RHEA-COMP:9685"/>
        <dbReference type="ChEBI" id="CHEBI:15378"/>
        <dbReference type="ChEBI" id="CHEBI:16526"/>
        <dbReference type="ChEBI" id="CHEBI:64479"/>
        <dbReference type="ChEBI" id="CHEBI:78449"/>
        <dbReference type="ChEBI" id="CHEBI:78463"/>
        <dbReference type="ChEBI" id="CHEBI:78464"/>
    </reaction>
    <physiologicalReaction direction="left-to-right" evidence="55">
        <dbReference type="Rhea" id="RHEA:41853"/>
    </physiologicalReaction>
</comment>
<evidence type="ECO:0000256" key="7">
    <source>
        <dbReference type="ARBA" id="ARBA00018769"/>
    </source>
</evidence>
<dbReference type="STRING" id="7370.A0A1I8N1J7"/>
<evidence type="ECO:0000256" key="8">
    <source>
        <dbReference type="ARBA" id="ARBA00022450"/>
    </source>
</evidence>
<feature type="active site" description="Proton donor; for dehydratase activity" evidence="56">
    <location>
        <position position="1058"/>
    </location>
</feature>
<dbReference type="InterPro" id="IPR020806">
    <property type="entry name" value="PKS_PP-bd"/>
</dbReference>
<evidence type="ECO:0000259" key="57">
    <source>
        <dbReference type="PROSITE" id="PS50075"/>
    </source>
</evidence>
<evidence type="ECO:0000256" key="16">
    <source>
        <dbReference type="ARBA" id="ARBA00023351"/>
    </source>
</evidence>
<comment type="catalytic activity">
    <reaction evidence="52">
        <text>3-oxooctanoyl-[ACP] + NADPH + H(+) = (3R)-hydroxyoctanoyl-[ACP] + NADP(+)</text>
        <dbReference type="Rhea" id="RHEA:41840"/>
        <dbReference type="Rhea" id="RHEA-COMP:9633"/>
        <dbReference type="Rhea" id="RHEA-COMP:9634"/>
        <dbReference type="ChEBI" id="CHEBI:15378"/>
        <dbReference type="ChEBI" id="CHEBI:57783"/>
        <dbReference type="ChEBI" id="CHEBI:58349"/>
        <dbReference type="ChEBI" id="CHEBI:78460"/>
        <dbReference type="ChEBI" id="CHEBI:78461"/>
    </reaction>
    <physiologicalReaction direction="left-to-right" evidence="52">
        <dbReference type="Rhea" id="RHEA:41841"/>
    </physiologicalReaction>
</comment>
<comment type="catalytic activity">
    <reaction evidence="51">
        <text>3-oxohexadecanoyl-[ACP] + NADPH + H(+) = (3R)-hydroxyhexadecanoyl-[ACP] + NADP(+)</text>
        <dbReference type="Rhea" id="RHEA:41904"/>
        <dbReference type="Rhea" id="RHEA-COMP:9649"/>
        <dbReference type="Rhea" id="RHEA-COMP:9650"/>
        <dbReference type="ChEBI" id="CHEBI:15378"/>
        <dbReference type="ChEBI" id="CHEBI:57783"/>
        <dbReference type="ChEBI" id="CHEBI:58349"/>
        <dbReference type="ChEBI" id="CHEBI:78478"/>
        <dbReference type="ChEBI" id="CHEBI:78480"/>
    </reaction>
    <physiologicalReaction direction="left-to-right" evidence="51">
        <dbReference type="Rhea" id="RHEA:41905"/>
    </physiologicalReaction>
</comment>
<evidence type="ECO:0000256" key="10">
    <source>
        <dbReference type="ARBA" id="ARBA00022679"/>
    </source>
</evidence>
<evidence type="ECO:0000256" key="34">
    <source>
        <dbReference type="ARBA" id="ARBA00047897"/>
    </source>
</evidence>
<dbReference type="GO" id="GO:0004312">
    <property type="term" value="F:fatty acid synthase activity"/>
    <property type="evidence" value="ECO:0007669"/>
    <property type="project" value="UniProtKB-EC"/>
</dbReference>
<dbReference type="InterPro" id="IPR001227">
    <property type="entry name" value="Ac_transferase_dom_sf"/>
</dbReference>
<dbReference type="Gene3D" id="1.10.1200.10">
    <property type="entry name" value="ACP-like"/>
    <property type="match status" value="1"/>
</dbReference>
<dbReference type="InterPro" id="IPR001031">
    <property type="entry name" value="Thioesterase"/>
</dbReference>
<dbReference type="InterPro" id="IPR016035">
    <property type="entry name" value="Acyl_Trfase/lysoPLipase"/>
</dbReference>
<evidence type="ECO:0000256" key="19">
    <source>
        <dbReference type="ARBA" id="ARBA00023394"/>
    </source>
</evidence>
<comment type="catalytic activity">
    <reaction evidence="28">
        <text>a (3R)-hydroxyacyl-[ACP] + NADP(+) = a 3-oxoacyl-[ACP] + NADPH + H(+)</text>
        <dbReference type="Rhea" id="RHEA:17397"/>
        <dbReference type="Rhea" id="RHEA-COMP:9916"/>
        <dbReference type="Rhea" id="RHEA-COMP:9945"/>
        <dbReference type="ChEBI" id="CHEBI:15378"/>
        <dbReference type="ChEBI" id="CHEBI:57783"/>
        <dbReference type="ChEBI" id="CHEBI:58349"/>
        <dbReference type="ChEBI" id="CHEBI:78776"/>
        <dbReference type="ChEBI" id="CHEBI:78827"/>
        <dbReference type="EC" id="1.1.1.100"/>
    </reaction>
    <physiologicalReaction direction="right-to-left" evidence="28">
        <dbReference type="Rhea" id="RHEA:17399"/>
    </physiologicalReaction>
</comment>
<comment type="catalytic activity">
    <reaction evidence="16">
        <text>(3R)-hydroxydodecanoyl-[ACP] = (2E)-dodecenoyl-[ACP] + H2O</text>
        <dbReference type="Rhea" id="RHEA:41876"/>
        <dbReference type="Rhea" id="RHEA-COMP:9642"/>
        <dbReference type="Rhea" id="RHEA-COMP:9643"/>
        <dbReference type="ChEBI" id="CHEBI:15377"/>
        <dbReference type="ChEBI" id="CHEBI:78470"/>
        <dbReference type="ChEBI" id="CHEBI:78472"/>
    </reaction>
    <physiologicalReaction direction="left-to-right" evidence="16">
        <dbReference type="Rhea" id="RHEA:41877"/>
    </physiologicalReaction>
</comment>
<dbReference type="SUPFAM" id="SSF53474">
    <property type="entry name" value="alpha/beta-Hydrolases"/>
    <property type="match status" value="1"/>
</dbReference>
<evidence type="ECO:0000256" key="43">
    <source>
        <dbReference type="ARBA" id="ARBA00048650"/>
    </source>
</evidence>
<dbReference type="InterPro" id="IPR020841">
    <property type="entry name" value="PKS_Beta-ketoAc_synthase_dom"/>
</dbReference>
<dbReference type="InterPro" id="IPR014031">
    <property type="entry name" value="Ketoacyl_synth_C"/>
</dbReference>
<comment type="catalytic activity">
    <reaction evidence="50">
        <text>3-oxododecanoyl-[ACP] + NADPH + H(+) = (3R)-hydroxydodecanoyl-[ACP] + NADP(+)</text>
        <dbReference type="Rhea" id="RHEA:41872"/>
        <dbReference type="Rhea" id="RHEA-COMP:9641"/>
        <dbReference type="Rhea" id="RHEA-COMP:9642"/>
        <dbReference type="ChEBI" id="CHEBI:15378"/>
        <dbReference type="ChEBI" id="CHEBI:57783"/>
        <dbReference type="ChEBI" id="CHEBI:58349"/>
        <dbReference type="ChEBI" id="CHEBI:78469"/>
        <dbReference type="ChEBI" id="CHEBI:78470"/>
    </reaction>
    <physiologicalReaction direction="left-to-right" evidence="50">
        <dbReference type="Rhea" id="RHEA:41873"/>
    </physiologicalReaction>
</comment>
<evidence type="ECO:0000256" key="46">
    <source>
        <dbReference type="ARBA" id="ARBA00048935"/>
    </source>
</evidence>
<comment type="catalytic activity">
    <reaction evidence="45">
        <text>hexadecanoyl-[ACP] + H2O = hexadecanoate + holo-[ACP] + H(+)</text>
        <dbReference type="Rhea" id="RHEA:41932"/>
        <dbReference type="Rhea" id="RHEA-COMP:9652"/>
        <dbReference type="Rhea" id="RHEA-COMP:9685"/>
        <dbReference type="ChEBI" id="CHEBI:7896"/>
        <dbReference type="ChEBI" id="CHEBI:15377"/>
        <dbReference type="ChEBI" id="CHEBI:15378"/>
        <dbReference type="ChEBI" id="CHEBI:64479"/>
        <dbReference type="ChEBI" id="CHEBI:78483"/>
        <dbReference type="EC" id="3.1.2.14"/>
    </reaction>
    <physiologicalReaction direction="left-to-right" evidence="45">
        <dbReference type="Rhea" id="RHEA:41933"/>
    </physiologicalReaction>
</comment>
<comment type="catalytic activity">
    <reaction evidence="54">
        <text>(2E)-decenoyl-[ACP] + NADPH + H(+) = decanoyl-[ACP] + NADP(+)</text>
        <dbReference type="Rhea" id="RHEA:41864"/>
        <dbReference type="Rhea" id="RHEA-COMP:9639"/>
        <dbReference type="Rhea" id="RHEA-COMP:9640"/>
        <dbReference type="ChEBI" id="CHEBI:15378"/>
        <dbReference type="ChEBI" id="CHEBI:57783"/>
        <dbReference type="ChEBI" id="CHEBI:58349"/>
        <dbReference type="ChEBI" id="CHEBI:78467"/>
        <dbReference type="ChEBI" id="CHEBI:78468"/>
    </reaction>
    <physiologicalReaction direction="left-to-right" evidence="54">
        <dbReference type="Rhea" id="RHEA:41865"/>
    </physiologicalReaction>
</comment>
<dbReference type="EC" id="2.3.1.85" evidence="4"/>
<dbReference type="UniPathway" id="UPA00094"/>
<organism evidence="60">
    <name type="scientific">Musca domestica</name>
    <name type="common">House fly</name>
    <dbReference type="NCBI Taxonomy" id="7370"/>
    <lineage>
        <taxon>Eukaryota</taxon>
        <taxon>Metazoa</taxon>
        <taxon>Ecdysozoa</taxon>
        <taxon>Arthropoda</taxon>
        <taxon>Hexapoda</taxon>
        <taxon>Insecta</taxon>
        <taxon>Pterygota</taxon>
        <taxon>Neoptera</taxon>
        <taxon>Endopterygota</taxon>
        <taxon>Diptera</taxon>
        <taxon>Brachycera</taxon>
        <taxon>Muscomorpha</taxon>
        <taxon>Muscoidea</taxon>
        <taxon>Muscidae</taxon>
        <taxon>Musca</taxon>
    </lineage>
</organism>
<evidence type="ECO:0000256" key="12">
    <source>
        <dbReference type="ARBA" id="ARBA00022898"/>
    </source>
</evidence>
<dbReference type="PROSITE" id="PS52004">
    <property type="entry name" value="KS3_2"/>
    <property type="match status" value="1"/>
</dbReference>
<comment type="catalytic activity">
    <reaction evidence="21">
        <text>(3R)-hydroxyoctadecanoyl-[ACP] = (2E)-octadecenoyl-[ACP] + H2O</text>
        <dbReference type="Rhea" id="RHEA:41924"/>
        <dbReference type="Rhea" id="RHEA-COMP:9654"/>
        <dbReference type="Rhea" id="RHEA-COMP:9655"/>
        <dbReference type="ChEBI" id="CHEBI:15377"/>
        <dbReference type="ChEBI" id="CHEBI:78488"/>
        <dbReference type="ChEBI" id="CHEBI:78489"/>
    </reaction>
    <physiologicalReaction direction="left-to-right" evidence="21">
        <dbReference type="Rhea" id="RHEA:41925"/>
    </physiologicalReaction>
</comment>
<dbReference type="Proteomes" id="UP001652621">
    <property type="component" value="Unplaced"/>
</dbReference>
<evidence type="ECO:0000256" key="2">
    <source>
        <dbReference type="ARBA" id="ARBA00012004"/>
    </source>
</evidence>
<comment type="pathway">
    <text evidence="1">Lipid metabolism.</text>
</comment>
<dbReference type="SMART" id="SM00829">
    <property type="entry name" value="PKS_ER"/>
    <property type="match status" value="1"/>
</dbReference>
<evidence type="ECO:0000256" key="45">
    <source>
        <dbReference type="ARBA" id="ARBA00048704"/>
    </source>
</evidence>
<keyword evidence="14" id="KW-0511">Multifunctional enzyme</keyword>
<comment type="catalytic activity">
    <reaction evidence="33">
        <text>(2E)-hexadecenoyl-[ACP] + NADPH + H(+) = hexadecanoyl-[ACP] + NADP(+)</text>
        <dbReference type="Rhea" id="RHEA:41912"/>
        <dbReference type="Rhea" id="RHEA-COMP:9651"/>
        <dbReference type="Rhea" id="RHEA-COMP:9652"/>
        <dbReference type="ChEBI" id="CHEBI:15378"/>
        <dbReference type="ChEBI" id="CHEBI:57783"/>
        <dbReference type="ChEBI" id="CHEBI:58349"/>
        <dbReference type="ChEBI" id="CHEBI:78481"/>
        <dbReference type="ChEBI" id="CHEBI:78483"/>
    </reaction>
    <physiologicalReaction direction="left-to-right" evidence="33">
        <dbReference type="Rhea" id="RHEA:41913"/>
    </physiologicalReaction>
</comment>
<comment type="catalytic activity">
    <reaction evidence="26">
        <text>3-oxooctadecanoyl-[ACP] + NADPH + H(+) = (3R)-hydroxyoctadecanoyl-[ACP] + NADP(+)</text>
        <dbReference type="Rhea" id="RHEA:41920"/>
        <dbReference type="Rhea" id="RHEA-COMP:9653"/>
        <dbReference type="Rhea" id="RHEA-COMP:9654"/>
        <dbReference type="ChEBI" id="CHEBI:15378"/>
        <dbReference type="ChEBI" id="CHEBI:57783"/>
        <dbReference type="ChEBI" id="CHEBI:58349"/>
        <dbReference type="ChEBI" id="CHEBI:78487"/>
        <dbReference type="ChEBI" id="CHEBI:78488"/>
    </reaction>
    <physiologicalReaction direction="left-to-right" evidence="26">
        <dbReference type="Rhea" id="RHEA:41921"/>
    </physiologicalReaction>
</comment>
<dbReference type="InterPro" id="IPR020843">
    <property type="entry name" value="ER"/>
</dbReference>
<dbReference type="GO" id="GO:0004313">
    <property type="term" value="F:[acyl-carrier-protein] S-acetyltransferase activity"/>
    <property type="evidence" value="ECO:0007669"/>
    <property type="project" value="UniProtKB-EC"/>
</dbReference>
<dbReference type="FunFam" id="1.10.1200.10:FF:000013">
    <property type="entry name" value="Fatty acid synthase"/>
    <property type="match status" value="1"/>
</dbReference>
<dbReference type="GO" id="GO:0004316">
    <property type="term" value="F:3-oxoacyl-[acyl-carrier-protein] reductase (NADPH) activity"/>
    <property type="evidence" value="ECO:0007669"/>
    <property type="project" value="UniProtKB-EC"/>
</dbReference>
<dbReference type="Gene3D" id="3.40.366.10">
    <property type="entry name" value="Malonyl-Coenzyme A Acyl Carrier Protein, domain 2"/>
    <property type="match status" value="1"/>
</dbReference>
<feature type="region of interest" description="C-terminal hotdog fold" evidence="56">
    <location>
        <begin position="1009"/>
        <end position="1135"/>
    </location>
</feature>
<comment type="catalytic activity">
    <reaction evidence="29">
        <text>3-oxodecanoyl-[ACP] + NADPH + H(+) = (3R)-hydroxydecanoyl-[ACP] + NADP(+)</text>
        <dbReference type="Rhea" id="RHEA:41856"/>
        <dbReference type="Rhea" id="RHEA-COMP:9637"/>
        <dbReference type="Rhea" id="RHEA-COMP:9638"/>
        <dbReference type="ChEBI" id="CHEBI:15378"/>
        <dbReference type="ChEBI" id="CHEBI:57783"/>
        <dbReference type="ChEBI" id="CHEBI:58349"/>
        <dbReference type="ChEBI" id="CHEBI:78464"/>
        <dbReference type="ChEBI" id="CHEBI:78466"/>
    </reaction>
    <physiologicalReaction direction="left-to-right" evidence="29">
        <dbReference type="Rhea" id="RHEA:41857"/>
    </physiologicalReaction>
</comment>
<evidence type="ECO:0000256" key="17">
    <source>
        <dbReference type="ARBA" id="ARBA00023373"/>
    </source>
</evidence>
<comment type="catalytic activity">
    <reaction evidence="23">
        <text>(3R)-hydroxybutanoyl-[ACP] = (2E)-butenoyl-[ACP] + H2O</text>
        <dbReference type="Rhea" id="RHEA:41808"/>
        <dbReference type="Rhea" id="RHEA-COMP:9626"/>
        <dbReference type="Rhea" id="RHEA-COMP:9627"/>
        <dbReference type="ChEBI" id="CHEBI:15377"/>
        <dbReference type="ChEBI" id="CHEBI:78451"/>
        <dbReference type="ChEBI" id="CHEBI:78453"/>
    </reaction>
    <physiologicalReaction direction="left-to-right" evidence="23">
        <dbReference type="Rhea" id="RHEA:41809"/>
    </physiologicalReaction>
</comment>
<dbReference type="SUPFAM" id="SSF52151">
    <property type="entry name" value="FabD/lysophospholipase-like"/>
    <property type="match status" value="1"/>
</dbReference>
<evidence type="ECO:0000256" key="50">
    <source>
        <dbReference type="ARBA" id="ARBA00049263"/>
    </source>
</evidence>
<feature type="domain" description="Ketosynthase family 3 (KS3)" evidence="58">
    <location>
        <begin position="28"/>
        <end position="433"/>
    </location>
</feature>
<comment type="catalytic activity">
    <reaction evidence="18">
        <text>(3R)-hydroxydecanoyl-[ACP] = (2E)-decenoyl-[ACP] + H2O</text>
        <dbReference type="Rhea" id="RHEA:41860"/>
        <dbReference type="Rhea" id="RHEA-COMP:9638"/>
        <dbReference type="Rhea" id="RHEA-COMP:9639"/>
        <dbReference type="ChEBI" id="CHEBI:15377"/>
        <dbReference type="ChEBI" id="CHEBI:78466"/>
        <dbReference type="ChEBI" id="CHEBI:78467"/>
    </reaction>
    <physiologicalReaction direction="left-to-right" evidence="18">
        <dbReference type="Rhea" id="RHEA:41861"/>
    </physiologicalReaction>
</comment>
<dbReference type="Gene3D" id="3.10.129.110">
    <property type="entry name" value="Polyketide synthase dehydratase"/>
    <property type="match status" value="1"/>
</dbReference>
<dbReference type="CDD" id="cd00833">
    <property type="entry name" value="PKS"/>
    <property type="match status" value="1"/>
</dbReference>
<evidence type="ECO:0000259" key="58">
    <source>
        <dbReference type="PROSITE" id="PS52004"/>
    </source>
</evidence>
<comment type="catalytic activity">
    <reaction evidence="22">
        <text>(3R)-hydroxyhexadecanoyl-[ACP] = (2E)-hexadecenoyl-[ACP] + H2O</text>
        <dbReference type="Rhea" id="RHEA:41908"/>
        <dbReference type="Rhea" id="RHEA-COMP:9650"/>
        <dbReference type="Rhea" id="RHEA-COMP:9651"/>
        <dbReference type="ChEBI" id="CHEBI:15377"/>
        <dbReference type="ChEBI" id="CHEBI:78480"/>
        <dbReference type="ChEBI" id="CHEBI:78481"/>
    </reaction>
    <physiologicalReaction direction="left-to-right" evidence="22">
        <dbReference type="Rhea" id="RHEA:41909"/>
    </physiologicalReaction>
</comment>
<evidence type="ECO:0000313" key="61">
    <source>
        <dbReference type="Proteomes" id="UP001652621"/>
    </source>
</evidence>
<dbReference type="VEuPathDB" id="VectorBase:MDOMA2_002010"/>
<dbReference type="InterPro" id="IPR016039">
    <property type="entry name" value="Thiolase-like"/>
</dbReference>
<comment type="catalytic activity">
    <reaction evidence="27">
        <text>hexanoyl-[ACP] + malonyl-[ACP] + H(+) = 3-oxooctanoyl-[ACP] + holo-[ACP] + CO2</text>
        <dbReference type="Rhea" id="RHEA:41836"/>
        <dbReference type="Rhea" id="RHEA-COMP:9623"/>
        <dbReference type="Rhea" id="RHEA-COMP:9632"/>
        <dbReference type="Rhea" id="RHEA-COMP:9633"/>
        <dbReference type="Rhea" id="RHEA-COMP:9685"/>
        <dbReference type="ChEBI" id="CHEBI:15378"/>
        <dbReference type="ChEBI" id="CHEBI:16526"/>
        <dbReference type="ChEBI" id="CHEBI:64479"/>
        <dbReference type="ChEBI" id="CHEBI:78449"/>
        <dbReference type="ChEBI" id="CHEBI:78459"/>
        <dbReference type="ChEBI" id="CHEBI:78460"/>
    </reaction>
    <physiologicalReaction direction="left-to-right" evidence="27">
        <dbReference type="Rhea" id="RHEA:41837"/>
    </physiologicalReaction>
</comment>
<dbReference type="CDD" id="cd05195">
    <property type="entry name" value="enoyl_red"/>
    <property type="match status" value="1"/>
</dbReference>
<dbReference type="PANTHER" id="PTHR43775:SF23">
    <property type="entry name" value="FATTY ACID SYNTHASE 3"/>
    <property type="match status" value="1"/>
</dbReference>
<dbReference type="VEuPathDB" id="VectorBase:MDOA010589"/>
<dbReference type="InterPro" id="IPR036291">
    <property type="entry name" value="NAD(P)-bd_dom_sf"/>
</dbReference>
<dbReference type="GO" id="GO:0016297">
    <property type="term" value="F:fatty acyl-[ACP] hydrolase activity"/>
    <property type="evidence" value="ECO:0007669"/>
    <property type="project" value="UniProtKB-EC"/>
</dbReference>
<dbReference type="InterPro" id="IPR016036">
    <property type="entry name" value="Malonyl_transacylase_ACP-bd"/>
</dbReference>
<dbReference type="InterPro" id="IPR011032">
    <property type="entry name" value="GroES-like_sf"/>
</dbReference>
<dbReference type="Gene3D" id="3.90.180.10">
    <property type="entry name" value="Medium-chain alcohol dehydrogenases, catalytic domain"/>
    <property type="match status" value="1"/>
</dbReference>
<dbReference type="InterPro" id="IPR049900">
    <property type="entry name" value="PKS_mFAS_DH"/>
</dbReference>
<evidence type="ECO:0000256" key="40">
    <source>
        <dbReference type="ARBA" id="ARBA00048420"/>
    </source>
</evidence>
<evidence type="ECO:0000256" key="15">
    <source>
        <dbReference type="ARBA" id="ARBA00023332"/>
    </source>
</evidence>
<comment type="catalytic activity">
    <reaction evidence="32">
        <text>dodecanoyl-[ACP] + malonyl-[ACP] + H(+) = 3-oxotetradecanoyl-[ACP] + holo-[ACP] + CO2</text>
        <dbReference type="Rhea" id="RHEA:41884"/>
        <dbReference type="Rhea" id="RHEA-COMP:9623"/>
        <dbReference type="Rhea" id="RHEA-COMP:9644"/>
        <dbReference type="Rhea" id="RHEA-COMP:9645"/>
        <dbReference type="Rhea" id="RHEA-COMP:9685"/>
        <dbReference type="ChEBI" id="CHEBI:15378"/>
        <dbReference type="ChEBI" id="CHEBI:16526"/>
        <dbReference type="ChEBI" id="CHEBI:64479"/>
        <dbReference type="ChEBI" id="CHEBI:65264"/>
        <dbReference type="ChEBI" id="CHEBI:78449"/>
        <dbReference type="ChEBI" id="CHEBI:78473"/>
    </reaction>
    <physiologicalReaction direction="left-to-right" evidence="32">
        <dbReference type="Rhea" id="RHEA:41885"/>
    </physiologicalReaction>
</comment>
<evidence type="ECO:0000256" key="28">
    <source>
        <dbReference type="ARBA" id="ARBA00047400"/>
    </source>
</evidence>
<dbReference type="OrthoDB" id="329835at2759"/>
<dbReference type="GeneID" id="101893120"/>
<keyword evidence="12" id="KW-0663">Pyridoxal phosphate</keyword>
<keyword evidence="13" id="KW-0007">Acetylation</keyword>
<keyword evidence="11" id="KW-0702">S-nitrosylation</keyword>
<dbReference type="EnsemblMetazoa" id="MDOA010589-RA">
    <property type="protein sequence ID" value="MDOA010589-PA"/>
    <property type="gene ID" value="MDOA010589"/>
</dbReference>
<evidence type="ECO:0000256" key="5">
    <source>
        <dbReference type="ARBA" id="ARBA00012948"/>
    </source>
</evidence>
<evidence type="ECO:0000256" key="30">
    <source>
        <dbReference type="ARBA" id="ARBA00047451"/>
    </source>
</evidence>
<dbReference type="Pfam" id="PF08659">
    <property type="entry name" value="KR"/>
    <property type="match status" value="1"/>
</dbReference>
<dbReference type="EC" id="1.3.1.39" evidence="2"/>
<dbReference type="PROSITE" id="PS00606">
    <property type="entry name" value="KS3_1"/>
    <property type="match status" value="1"/>
</dbReference>
<feature type="region of interest" description="N-terminal hotdog fold" evidence="56">
    <location>
        <begin position="871"/>
        <end position="997"/>
    </location>
</feature>
<dbReference type="InterPro" id="IPR009081">
    <property type="entry name" value="PP-bd_ACP"/>
</dbReference>
<evidence type="ECO:0000256" key="4">
    <source>
        <dbReference type="ARBA" id="ARBA00012873"/>
    </source>
</evidence>
<dbReference type="InterPro" id="IPR013968">
    <property type="entry name" value="PKS_KR"/>
</dbReference>
<evidence type="ECO:0000256" key="29">
    <source>
        <dbReference type="ARBA" id="ARBA00047440"/>
    </source>
</evidence>
<evidence type="ECO:0000256" key="53">
    <source>
        <dbReference type="ARBA" id="ARBA00049449"/>
    </source>
</evidence>
<evidence type="ECO:0000256" key="26">
    <source>
        <dbReference type="ARBA" id="ARBA00047300"/>
    </source>
</evidence>
<dbReference type="EC" id="3.1.2.14" evidence="3"/>
<accession>A0A1I8N1J7</accession>
<evidence type="ECO:0000256" key="48">
    <source>
        <dbReference type="ARBA" id="ARBA00049109"/>
    </source>
</evidence>
<comment type="catalytic activity">
    <reaction evidence="35">
        <text>3-oxobutanoyl-[ACP] + NADPH + H(+) = (3R)-hydroxybutanoyl-[ACP] + NADP(+)</text>
        <dbReference type="Rhea" id="RHEA:41804"/>
        <dbReference type="Rhea" id="RHEA-COMP:9625"/>
        <dbReference type="Rhea" id="RHEA-COMP:9626"/>
        <dbReference type="ChEBI" id="CHEBI:15378"/>
        <dbReference type="ChEBI" id="CHEBI:57783"/>
        <dbReference type="ChEBI" id="CHEBI:58349"/>
        <dbReference type="ChEBI" id="CHEBI:78450"/>
        <dbReference type="ChEBI" id="CHEBI:78451"/>
    </reaction>
    <physiologicalReaction direction="left-to-right" evidence="35">
        <dbReference type="Rhea" id="RHEA:41805"/>
    </physiologicalReaction>
</comment>
<keyword evidence="61" id="KW-1185">Reference proteome</keyword>
<dbReference type="Pfam" id="PF02801">
    <property type="entry name" value="Ketoacyl-synt_C"/>
    <property type="match status" value="1"/>
</dbReference>
<evidence type="ECO:0000256" key="37">
    <source>
        <dbReference type="ARBA" id="ARBA00048051"/>
    </source>
</evidence>
<dbReference type="SMART" id="SM00823">
    <property type="entry name" value="PKS_PP"/>
    <property type="match status" value="1"/>
</dbReference>
<dbReference type="EC" id="2.3.1.41" evidence="6"/>
<evidence type="ECO:0000256" key="33">
    <source>
        <dbReference type="ARBA" id="ARBA00047810"/>
    </source>
</evidence>
<comment type="catalytic activity">
    <reaction evidence="36">
        <text>acetyl-[ACP] + malonyl-[ACP] + H(+) = 3-oxobutanoyl-[ACP] + holo-[ACP] + CO2</text>
        <dbReference type="Rhea" id="RHEA:41800"/>
        <dbReference type="Rhea" id="RHEA-COMP:9621"/>
        <dbReference type="Rhea" id="RHEA-COMP:9623"/>
        <dbReference type="Rhea" id="RHEA-COMP:9625"/>
        <dbReference type="Rhea" id="RHEA-COMP:9685"/>
        <dbReference type="ChEBI" id="CHEBI:15378"/>
        <dbReference type="ChEBI" id="CHEBI:16526"/>
        <dbReference type="ChEBI" id="CHEBI:64479"/>
        <dbReference type="ChEBI" id="CHEBI:78446"/>
        <dbReference type="ChEBI" id="CHEBI:78449"/>
        <dbReference type="ChEBI" id="CHEBI:78450"/>
    </reaction>
    <physiologicalReaction direction="left-to-right" evidence="36">
        <dbReference type="Rhea" id="RHEA:41801"/>
    </physiologicalReaction>
</comment>
<gene>
    <name evidence="60" type="primary">101893120</name>
    <name evidence="62" type="synonym">LOC101893120</name>
</gene>
<comment type="catalytic activity">
    <reaction evidence="19">
        <text>a (3R)-hydroxyacyl-[ACP] = a (2E)-enoyl-[ACP] + H2O</text>
        <dbReference type="Rhea" id="RHEA:13097"/>
        <dbReference type="Rhea" id="RHEA-COMP:9925"/>
        <dbReference type="Rhea" id="RHEA-COMP:9945"/>
        <dbReference type="ChEBI" id="CHEBI:15377"/>
        <dbReference type="ChEBI" id="CHEBI:78784"/>
        <dbReference type="ChEBI" id="CHEBI:78827"/>
        <dbReference type="EC" id="4.2.1.59"/>
    </reaction>
    <physiologicalReaction direction="left-to-right" evidence="19">
        <dbReference type="Rhea" id="RHEA:13098"/>
    </physiologicalReaction>
</comment>
<evidence type="ECO:0000256" key="18">
    <source>
        <dbReference type="ARBA" id="ARBA00023388"/>
    </source>
</evidence>
<evidence type="ECO:0000256" key="41">
    <source>
        <dbReference type="ARBA" id="ARBA00048506"/>
    </source>
</evidence>
<dbReference type="InterPro" id="IPR049552">
    <property type="entry name" value="PKS_DH_N"/>
</dbReference>
<evidence type="ECO:0000256" key="36">
    <source>
        <dbReference type="ARBA" id="ARBA00047961"/>
    </source>
</evidence>
<dbReference type="SUPFAM" id="SSF47336">
    <property type="entry name" value="ACP-like"/>
    <property type="match status" value="1"/>
</dbReference>
<dbReference type="InterPro" id="IPR049391">
    <property type="entry name" value="FAS_pseudo-KR"/>
</dbReference>
<dbReference type="InterPro" id="IPR050091">
    <property type="entry name" value="PKS_NRPS_Biosynth_Enz"/>
</dbReference>
<dbReference type="CDD" id="cd08954">
    <property type="entry name" value="KR_1_FAS_SDR_x"/>
    <property type="match status" value="1"/>
</dbReference>
<dbReference type="InterPro" id="IPR029058">
    <property type="entry name" value="AB_hydrolase_fold"/>
</dbReference>
<evidence type="ECO:0000256" key="23">
    <source>
        <dbReference type="ARBA" id="ARBA00023402"/>
    </source>
</evidence>
<comment type="catalytic activity">
    <reaction evidence="17">
        <text>(3R)-hydroxyhexanoyl-[ACP] = (2E)-hexenoyl-[ACP] + H2O</text>
        <dbReference type="Rhea" id="RHEA:41828"/>
        <dbReference type="Rhea" id="RHEA-COMP:9630"/>
        <dbReference type="Rhea" id="RHEA-COMP:9631"/>
        <dbReference type="ChEBI" id="CHEBI:15377"/>
        <dbReference type="ChEBI" id="CHEBI:78457"/>
        <dbReference type="ChEBI" id="CHEBI:78458"/>
    </reaction>
    <physiologicalReaction direction="left-to-right" evidence="17">
        <dbReference type="Rhea" id="RHEA:41829"/>
    </physiologicalReaction>
</comment>
<evidence type="ECO:0000256" key="44">
    <source>
        <dbReference type="ARBA" id="ARBA00048691"/>
    </source>
</evidence>
<dbReference type="InterPro" id="IPR042104">
    <property type="entry name" value="PKS_dehydratase_sf"/>
</dbReference>
<dbReference type="Gene3D" id="3.40.47.10">
    <property type="match status" value="1"/>
</dbReference>
<evidence type="ECO:0000256" key="54">
    <source>
        <dbReference type="ARBA" id="ARBA00049521"/>
    </source>
</evidence>
<comment type="catalytic activity">
    <reaction evidence="53">
        <text>butanoyl-[ACP] + malonyl-[ACP] + H(+) = 3-oxohexanoyl-[ACP] + holo-[ACP] + CO2</text>
        <dbReference type="Rhea" id="RHEA:41820"/>
        <dbReference type="Rhea" id="RHEA-COMP:9623"/>
        <dbReference type="Rhea" id="RHEA-COMP:9628"/>
        <dbReference type="Rhea" id="RHEA-COMP:9629"/>
        <dbReference type="Rhea" id="RHEA-COMP:9685"/>
        <dbReference type="ChEBI" id="CHEBI:15378"/>
        <dbReference type="ChEBI" id="CHEBI:16526"/>
        <dbReference type="ChEBI" id="CHEBI:64479"/>
        <dbReference type="ChEBI" id="CHEBI:78449"/>
        <dbReference type="ChEBI" id="CHEBI:78454"/>
        <dbReference type="ChEBI" id="CHEBI:78456"/>
    </reaction>
    <physiologicalReaction direction="left-to-right" evidence="53">
        <dbReference type="Rhea" id="RHEA:41821"/>
    </physiologicalReaction>
</comment>
<evidence type="ECO:0000256" key="38">
    <source>
        <dbReference type="ARBA" id="ARBA00048281"/>
    </source>
</evidence>
<evidence type="ECO:0000256" key="3">
    <source>
        <dbReference type="ARBA" id="ARBA00012480"/>
    </source>
</evidence>
<dbReference type="SUPFAM" id="SSF55048">
    <property type="entry name" value="Probable ACP-binding domain of malonyl-CoA ACP transacylase"/>
    <property type="match status" value="1"/>
</dbReference>
<evidence type="ECO:0000256" key="25">
    <source>
        <dbReference type="ARBA" id="ARBA00044883"/>
    </source>
</evidence>
<name>A0A1I8N1J7_MUSDO</name>
<comment type="catalytic activity">
    <reaction evidence="41">
        <text>a fatty acyl-[ACP] + malonyl-[ACP] + H(+) = a 3-oxoacyl-[ACP] + holo-[ACP] + CO2</text>
        <dbReference type="Rhea" id="RHEA:22836"/>
        <dbReference type="Rhea" id="RHEA-COMP:9623"/>
        <dbReference type="Rhea" id="RHEA-COMP:9685"/>
        <dbReference type="Rhea" id="RHEA-COMP:9916"/>
        <dbReference type="Rhea" id="RHEA-COMP:14125"/>
        <dbReference type="ChEBI" id="CHEBI:15378"/>
        <dbReference type="ChEBI" id="CHEBI:16526"/>
        <dbReference type="ChEBI" id="CHEBI:64479"/>
        <dbReference type="ChEBI" id="CHEBI:78449"/>
        <dbReference type="ChEBI" id="CHEBI:78776"/>
        <dbReference type="ChEBI" id="CHEBI:138651"/>
        <dbReference type="EC" id="2.3.1.41"/>
    </reaction>
    <physiologicalReaction direction="left-to-right" evidence="41">
        <dbReference type="Rhea" id="RHEA:22837"/>
    </physiologicalReaction>
</comment>
<dbReference type="InterPro" id="IPR036736">
    <property type="entry name" value="ACP-like_sf"/>
</dbReference>
<evidence type="ECO:0000256" key="14">
    <source>
        <dbReference type="ARBA" id="ARBA00023268"/>
    </source>
</evidence>
<dbReference type="GO" id="GO:0019171">
    <property type="term" value="F:(3R)-hydroxyacyl-[acyl-carrier-protein] dehydratase activity"/>
    <property type="evidence" value="ECO:0007669"/>
    <property type="project" value="UniProtKB-EC"/>
</dbReference>
<evidence type="ECO:0000256" key="9">
    <source>
        <dbReference type="ARBA" id="ARBA00022553"/>
    </source>
</evidence>
<evidence type="ECO:0000256" key="24">
    <source>
        <dbReference type="ARBA" id="ARBA00023442"/>
    </source>
</evidence>
<dbReference type="InterPro" id="IPR032821">
    <property type="entry name" value="PKS_assoc"/>
</dbReference>
<keyword evidence="9" id="KW-0597">Phosphoprotein</keyword>
<comment type="catalytic activity">
    <reaction evidence="15">
        <text>(3R)-hydroxyoctanoyl-[ACP] = (2E)-octenoyl-[ACP] + H2O</text>
        <dbReference type="Rhea" id="RHEA:41844"/>
        <dbReference type="Rhea" id="RHEA-COMP:9634"/>
        <dbReference type="Rhea" id="RHEA-COMP:9635"/>
        <dbReference type="ChEBI" id="CHEBI:15377"/>
        <dbReference type="ChEBI" id="CHEBI:78461"/>
        <dbReference type="ChEBI" id="CHEBI:78462"/>
    </reaction>
    <physiologicalReaction direction="left-to-right" evidence="15">
        <dbReference type="Rhea" id="RHEA:41845"/>
    </physiologicalReaction>
</comment>
<evidence type="ECO:0000256" key="32">
    <source>
        <dbReference type="ARBA" id="ARBA00047578"/>
    </source>
</evidence>
<dbReference type="GO" id="GO:0006633">
    <property type="term" value="P:fatty acid biosynthetic process"/>
    <property type="evidence" value="ECO:0007669"/>
    <property type="project" value="UniProtKB-UniPathway"/>
</dbReference>
<comment type="catalytic activity">
    <reaction evidence="39">
        <text>tetradecanoyl-[ACP] + H2O = tetradecanoate + holo-[ACP] + H(+)</text>
        <dbReference type="Rhea" id="RHEA:30123"/>
        <dbReference type="Rhea" id="RHEA-COMP:9648"/>
        <dbReference type="Rhea" id="RHEA-COMP:9685"/>
        <dbReference type="ChEBI" id="CHEBI:15377"/>
        <dbReference type="ChEBI" id="CHEBI:15378"/>
        <dbReference type="ChEBI" id="CHEBI:30807"/>
        <dbReference type="ChEBI" id="CHEBI:64479"/>
        <dbReference type="ChEBI" id="CHEBI:78477"/>
        <dbReference type="EC" id="3.1.2.14"/>
    </reaction>
    <physiologicalReaction direction="left-to-right" evidence="39">
        <dbReference type="Rhea" id="RHEA:30124"/>
    </physiologicalReaction>
</comment>
<feature type="domain" description="PKS/mFAS DH" evidence="59">
    <location>
        <begin position="871"/>
        <end position="1135"/>
    </location>
</feature>
<reference evidence="60" key="1">
    <citation type="submission" date="2020-05" db="UniProtKB">
        <authorList>
            <consortium name="EnsemblMetazoa"/>
        </authorList>
    </citation>
    <scope>IDENTIFICATION</scope>
    <source>
        <strain evidence="60">Aabys</strain>
    </source>
</reference>
<dbReference type="SUPFAM" id="SSF51735">
    <property type="entry name" value="NAD(P)-binding Rossmann-fold domains"/>
    <property type="match status" value="2"/>
</dbReference>
<evidence type="ECO:0000313" key="60">
    <source>
        <dbReference type="EnsemblMetazoa" id="MDOA010589-PA"/>
    </source>
</evidence>
<evidence type="ECO:0000256" key="35">
    <source>
        <dbReference type="ARBA" id="ARBA00047953"/>
    </source>
</evidence>
<feature type="domain" description="Carrier" evidence="57">
    <location>
        <begin position="2007"/>
        <end position="2084"/>
    </location>
</feature>
<comment type="catalytic activity">
    <reaction evidence="44">
        <text>holo-[ACP] + acetyl-CoA = acetyl-[ACP] + CoA</text>
        <dbReference type="Rhea" id="RHEA:41788"/>
        <dbReference type="Rhea" id="RHEA-COMP:9621"/>
        <dbReference type="Rhea" id="RHEA-COMP:9685"/>
        <dbReference type="ChEBI" id="CHEBI:57287"/>
        <dbReference type="ChEBI" id="CHEBI:57288"/>
        <dbReference type="ChEBI" id="CHEBI:64479"/>
        <dbReference type="ChEBI" id="CHEBI:78446"/>
        <dbReference type="EC" id="2.3.1.38"/>
    </reaction>
    <physiologicalReaction direction="left-to-right" evidence="44">
        <dbReference type="Rhea" id="RHEA:41789"/>
    </physiologicalReaction>
</comment>
<comment type="catalytic activity">
    <reaction evidence="38">
        <text>(2E)-dodecenoyl-[ACP] + NADPH + H(+) = dodecanoyl-[ACP] + NADP(+)</text>
        <dbReference type="Rhea" id="RHEA:41880"/>
        <dbReference type="Rhea" id="RHEA-COMP:9643"/>
        <dbReference type="Rhea" id="RHEA-COMP:9644"/>
        <dbReference type="ChEBI" id="CHEBI:15378"/>
        <dbReference type="ChEBI" id="CHEBI:57783"/>
        <dbReference type="ChEBI" id="CHEBI:58349"/>
        <dbReference type="ChEBI" id="CHEBI:65264"/>
        <dbReference type="ChEBI" id="CHEBI:78472"/>
    </reaction>
    <physiologicalReaction direction="left-to-right" evidence="38">
        <dbReference type="Rhea" id="RHEA:41881"/>
    </physiologicalReaction>
</comment>
<evidence type="ECO:0000256" key="49">
    <source>
        <dbReference type="ARBA" id="ARBA00049171"/>
    </source>
</evidence>
<dbReference type="Pfam" id="PF00550">
    <property type="entry name" value="PP-binding"/>
    <property type="match status" value="1"/>
</dbReference>
<dbReference type="GO" id="GO:0004315">
    <property type="term" value="F:3-oxoacyl-[acyl-carrier-protein] synthase activity"/>
    <property type="evidence" value="ECO:0007669"/>
    <property type="project" value="UniProtKB-EC"/>
</dbReference>
<dbReference type="Gene3D" id="3.40.50.720">
    <property type="entry name" value="NAD(P)-binding Rossmann-like Domain"/>
    <property type="match status" value="1"/>
</dbReference>
<evidence type="ECO:0000256" key="55">
    <source>
        <dbReference type="ARBA" id="ARBA00049533"/>
    </source>
</evidence>
<dbReference type="InterPro" id="IPR014043">
    <property type="entry name" value="Acyl_transferase_dom"/>
</dbReference>
<dbReference type="EC" id="1.1.1.100" evidence="5"/>
<evidence type="ECO:0000256" key="51">
    <source>
        <dbReference type="ARBA" id="ARBA00049414"/>
    </source>
</evidence>
<evidence type="ECO:0000256" key="56">
    <source>
        <dbReference type="PROSITE-ProRule" id="PRU01363"/>
    </source>
</evidence>
<protein>
    <recommendedName>
        <fullName evidence="7">Fatty acid synthase</fullName>
        <ecNumber evidence="5">1.1.1.100</ecNumber>
        <ecNumber evidence="2">1.3.1.39</ecNumber>
        <ecNumber evidence="6">2.3.1.41</ecNumber>
        <ecNumber evidence="4">2.3.1.85</ecNumber>
        <ecNumber evidence="3">3.1.2.14</ecNumber>
    </recommendedName>
</protein>
<proteinExistence type="predicted"/>
<dbReference type="PANTHER" id="PTHR43775">
    <property type="entry name" value="FATTY ACID SYNTHASE"/>
    <property type="match status" value="1"/>
</dbReference>
<evidence type="ECO:0000256" key="20">
    <source>
        <dbReference type="ARBA" id="ARBA00023398"/>
    </source>
</evidence>
<dbReference type="Pfam" id="PF21089">
    <property type="entry name" value="PKS_DH_N"/>
    <property type="match status" value="1"/>
</dbReference>
<evidence type="ECO:0000256" key="47">
    <source>
        <dbReference type="ARBA" id="ARBA00049019"/>
    </source>
</evidence>
<dbReference type="SMART" id="SM00825">
    <property type="entry name" value="PKS_KS"/>
    <property type="match status" value="1"/>
</dbReference>
<comment type="catalytic activity">
    <reaction evidence="34">
        <text>(2E)-hexenoyl-[ACP] + NADPH + H(+) = hexanoyl-[ACP] + NADP(+)</text>
        <dbReference type="Rhea" id="RHEA:41832"/>
        <dbReference type="Rhea" id="RHEA-COMP:9631"/>
        <dbReference type="Rhea" id="RHEA-COMP:9632"/>
        <dbReference type="ChEBI" id="CHEBI:15378"/>
        <dbReference type="ChEBI" id="CHEBI:57783"/>
        <dbReference type="ChEBI" id="CHEBI:58349"/>
        <dbReference type="ChEBI" id="CHEBI:78458"/>
        <dbReference type="ChEBI" id="CHEBI:78459"/>
    </reaction>
    <physiologicalReaction direction="left-to-right" evidence="34">
        <dbReference type="Rhea" id="RHEA:41833"/>
    </physiologicalReaction>
</comment>
<dbReference type="InterPro" id="IPR014030">
    <property type="entry name" value="Ketoacyl_synth_N"/>
</dbReference>
<evidence type="ECO:0000256" key="21">
    <source>
        <dbReference type="ARBA" id="ARBA00023399"/>
    </source>
</evidence>
<comment type="catalytic activity">
    <reaction evidence="48">
        <text>decanoyl-[ACP] + malonyl-[ACP] + H(+) = 3-oxododecanoyl-[ACP] + holo-[ACP] + CO2</text>
        <dbReference type="Rhea" id="RHEA:41868"/>
        <dbReference type="Rhea" id="RHEA-COMP:9623"/>
        <dbReference type="Rhea" id="RHEA-COMP:9640"/>
        <dbReference type="Rhea" id="RHEA-COMP:9641"/>
        <dbReference type="Rhea" id="RHEA-COMP:9685"/>
        <dbReference type="ChEBI" id="CHEBI:15378"/>
        <dbReference type="ChEBI" id="CHEBI:16526"/>
        <dbReference type="ChEBI" id="CHEBI:64479"/>
        <dbReference type="ChEBI" id="CHEBI:78449"/>
        <dbReference type="ChEBI" id="CHEBI:78468"/>
        <dbReference type="ChEBI" id="CHEBI:78469"/>
    </reaction>
    <physiologicalReaction direction="left-to-right" evidence="48">
        <dbReference type="Rhea" id="RHEA:41869"/>
    </physiologicalReaction>
</comment>